<keyword evidence="4" id="KW-1005">Bacterial flagellum biogenesis</keyword>
<evidence type="ECO:0000256" key="6">
    <source>
        <dbReference type="ARBA" id="ARBA00023225"/>
    </source>
</evidence>
<accession>A0ABT0XFU3</accession>
<comment type="function">
    <text evidence="1">Needed for flagellar regrowth and assembly.</text>
</comment>
<keyword evidence="10" id="KW-0969">Cilium</keyword>
<evidence type="ECO:0000313" key="11">
    <source>
        <dbReference type="Proteomes" id="UP001203665"/>
    </source>
</evidence>
<feature type="region of interest" description="Disordered" evidence="8">
    <location>
        <begin position="23"/>
        <end position="48"/>
    </location>
</feature>
<keyword evidence="5" id="KW-0653">Protein transport</keyword>
<proteinExistence type="inferred from homology"/>
<evidence type="ECO:0000256" key="1">
    <source>
        <dbReference type="ARBA" id="ARBA00003041"/>
    </source>
</evidence>
<dbReference type="PANTHER" id="PTHR34982">
    <property type="entry name" value="YOP PROTEINS TRANSLOCATION PROTEIN L"/>
    <property type="match status" value="1"/>
</dbReference>
<dbReference type="InterPro" id="IPR051472">
    <property type="entry name" value="T3SS_Stator/FliH"/>
</dbReference>
<dbReference type="PANTHER" id="PTHR34982:SF1">
    <property type="entry name" value="FLAGELLAR ASSEMBLY PROTEIN FLIH"/>
    <property type="match status" value="1"/>
</dbReference>
<gene>
    <name evidence="10" type="primary">fliH</name>
    <name evidence="10" type="ORF">NDM98_03935</name>
</gene>
<reference evidence="10" key="1">
    <citation type="submission" date="2022-06" db="EMBL/GenBank/DDBJ databases">
        <title>Alkalicoccobacillus porphyridii sp. nov., isolated from a marine red alga, Porphyridium purpureum and reclassification of Shouchella plakortidis and Shouchella gibsonii as Alkalicoccobacillus plakortidis comb. nov. and Alkalicoccobacillus gibsonii comb. nov.</title>
        <authorList>
            <person name="Kim K.H."/>
            <person name="Lee J.K."/>
            <person name="Han D.M."/>
            <person name="Baek J.H."/>
            <person name="Jeon C.O."/>
        </authorList>
    </citation>
    <scope>NUCLEOTIDE SEQUENCE</scope>
    <source>
        <strain evidence="10">DSM 19153</strain>
    </source>
</reference>
<comment type="caution">
    <text evidence="10">The sequence shown here is derived from an EMBL/GenBank/DDBJ whole genome shotgun (WGS) entry which is preliminary data.</text>
</comment>
<evidence type="ECO:0000256" key="5">
    <source>
        <dbReference type="ARBA" id="ARBA00022927"/>
    </source>
</evidence>
<dbReference type="RefSeq" id="WP_251604775.1">
    <property type="nucleotide sequence ID" value="NZ_JAMQJY010000001.1"/>
</dbReference>
<evidence type="ECO:0000256" key="4">
    <source>
        <dbReference type="ARBA" id="ARBA00022795"/>
    </source>
</evidence>
<comment type="similarity">
    <text evidence="2">Belongs to the FliH family.</text>
</comment>
<dbReference type="InterPro" id="IPR018035">
    <property type="entry name" value="Flagellar_FliH/T3SS_HrpE"/>
</dbReference>
<keyword evidence="3" id="KW-0813">Transport</keyword>
<keyword evidence="10" id="KW-0282">Flagellum</keyword>
<keyword evidence="6" id="KW-1006">Bacterial flagellum protein export</keyword>
<evidence type="ECO:0000256" key="2">
    <source>
        <dbReference type="ARBA" id="ARBA00006602"/>
    </source>
</evidence>
<evidence type="ECO:0000256" key="3">
    <source>
        <dbReference type="ARBA" id="ARBA00022448"/>
    </source>
</evidence>
<organism evidence="10 11">
    <name type="scientific">Alkalicoccobacillus plakortidis</name>
    <dbReference type="NCBI Taxonomy" id="444060"/>
    <lineage>
        <taxon>Bacteria</taxon>
        <taxon>Bacillati</taxon>
        <taxon>Bacillota</taxon>
        <taxon>Bacilli</taxon>
        <taxon>Bacillales</taxon>
        <taxon>Bacillaceae</taxon>
        <taxon>Alkalicoccobacillus</taxon>
    </lineage>
</organism>
<protein>
    <recommendedName>
        <fullName evidence="7">Flagellar assembly protein FliH</fullName>
    </recommendedName>
</protein>
<evidence type="ECO:0000256" key="8">
    <source>
        <dbReference type="SAM" id="MobiDB-lite"/>
    </source>
</evidence>
<evidence type="ECO:0000259" key="9">
    <source>
        <dbReference type="Pfam" id="PF02108"/>
    </source>
</evidence>
<evidence type="ECO:0000313" key="10">
    <source>
        <dbReference type="EMBL" id="MCM2674739.1"/>
    </source>
</evidence>
<dbReference type="Pfam" id="PF02108">
    <property type="entry name" value="FliH"/>
    <property type="match status" value="1"/>
</dbReference>
<feature type="compositionally biased region" description="Basic and acidic residues" evidence="8">
    <location>
        <begin position="37"/>
        <end position="48"/>
    </location>
</feature>
<dbReference type="NCBIfam" id="TIGR03825">
    <property type="entry name" value="FliH_bacil"/>
    <property type="match status" value="1"/>
</dbReference>
<feature type="domain" description="Flagellar assembly protein FliH/Type III secretion system HrpE" evidence="9">
    <location>
        <begin position="118"/>
        <end position="243"/>
    </location>
</feature>
<keyword evidence="11" id="KW-1185">Reference proteome</keyword>
<dbReference type="Proteomes" id="UP001203665">
    <property type="component" value="Unassembled WGS sequence"/>
</dbReference>
<sequence length="258" mass="30308">MSRIIKSHTESNTQPKRMIAIKPLYSPHQQSEQTLTDEEHPSEQLMAEKRLQEMEKQAQQMMDEAELQSEQLTELFERKEQEMSVQAEQLFEENRKQGYEEGYKQGEQSVWATYSDKILEAQSIIEQASVERDTLLKQAEPQMIRLAYLLAEKVLGQALESDQNTIQFLKKQIYEAREHEDLKLFVHPTWYQIAVEQKQELTTVLPSTTQLLVIPDHQLDEQECIIETKQGRLHTSMDQQLAEIKKQLLEKQKELTHD</sequence>
<dbReference type="InterPro" id="IPR022524">
    <property type="entry name" value="FliH_Bacilli"/>
</dbReference>
<name>A0ABT0XFU3_9BACI</name>
<keyword evidence="10" id="KW-0966">Cell projection</keyword>
<dbReference type="EMBL" id="JAMQJY010000001">
    <property type="protein sequence ID" value="MCM2674739.1"/>
    <property type="molecule type" value="Genomic_DNA"/>
</dbReference>
<evidence type="ECO:0000256" key="7">
    <source>
        <dbReference type="NCBIfam" id="TIGR03825"/>
    </source>
</evidence>